<dbReference type="GeneID" id="54587140"/>
<dbReference type="OrthoDB" id="4790878at2759"/>
<dbReference type="Pfam" id="PF20150">
    <property type="entry name" value="2EXR"/>
    <property type="match status" value="1"/>
</dbReference>
<dbReference type="InterPro" id="IPR038883">
    <property type="entry name" value="AN11006-like"/>
</dbReference>
<gene>
    <name evidence="2" type="ORF">BU26DRAFT_568795</name>
</gene>
<sequence length="350" mass="41115">MPELLSPRGVEMVERVVRWLDKESQNTVGHLPPNLRVKPQRKYKRRKFDHYGGYREGEWFNVHKDVLYAQYRKCGSTTASTQDTMAIIPAQPQSPFLRLPGELRNKIYEYACADERQKVVLYFNRQFGRRSPSPNRRPLPSFARLILALGLNPLHYVCRQTRNEASGVGLSMIAIPRKERGPGAPISFQYYISQTYLMHDIARIVVAQPYGGMYYKGFHRMLFDYQAARILVRFSEAHPTVKVLLLLEALQAHEDSFTLLVHGIALNYSVRGKEEPFWEGNYKLRWRFKRIVDGMAQKGIRVTDADNFRIFPFDEYKEEALRDSYSKKWRDKQNLEDWLKIIRGWYEKGI</sequence>
<dbReference type="AlphaFoldDB" id="A0A6A6I3G7"/>
<dbReference type="RefSeq" id="XP_033679801.1">
    <property type="nucleotide sequence ID" value="XM_033833810.1"/>
</dbReference>
<protein>
    <recommendedName>
        <fullName evidence="1">2EXR domain-containing protein</fullName>
    </recommendedName>
</protein>
<evidence type="ECO:0000313" key="2">
    <source>
        <dbReference type="EMBL" id="KAF2244797.1"/>
    </source>
</evidence>
<dbReference type="Proteomes" id="UP000800094">
    <property type="component" value="Unassembled WGS sequence"/>
</dbReference>
<feature type="domain" description="2EXR" evidence="1">
    <location>
        <begin position="95"/>
        <end position="170"/>
    </location>
</feature>
<dbReference type="PANTHER" id="PTHR42085:SF1">
    <property type="entry name" value="F-BOX DOMAIN-CONTAINING PROTEIN"/>
    <property type="match status" value="1"/>
</dbReference>
<name>A0A6A6I3G7_9PLEO</name>
<reference evidence="2" key="1">
    <citation type="journal article" date="2020" name="Stud. Mycol.">
        <title>101 Dothideomycetes genomes: a test case for predicting lifestyles and emergence of pathogens.</title>
        <authorList>
            <person name="Haridas S."/>
            <person name="Albert R."/>
            <person name="Binder M."/>
            <person name="Bloem J."/>
            <person name="Labutti K."/>
            <person name="Salamov A."/>
            <person name="Andreopoulos B."/>
            <person name="Baker S."/>
            <person name="Barry K."/>
            <person name="Bills G."/>
            <person name="Bluhm B."/>
            <person name="Cannon C."/>
            <person name="Castanera R."/>
            <person name="Culley D."/>
            <person name="Daum C."/>
            <person name="Ezra D."/>
            <person name="Gonzalez J."/>
            <person name="Henrissat B."/>
            <person name="Kuo A."/>
            <person name="Liang C."/>
            <person name="Lipzen A."/>
            <person name="Lutzoni F."/>
            <person name="Magnuson J."/>
            <person name="Mondo S."/>
            <person name="Nolan M."/>
            <person name="Ohm R."/>
            <person name="Pangilinan J."/>
            <person name="Park H.-J."/>
            <person name="Ramirez L."/>
            <person name="Alfaro M."/>
            <person name="Sun H."/>
            <person name="Tritt A."/>
            <person name="Yoshinaga Y."/>
            <person name="Zwiers L.-H."/>
            <person name="Turgeon B."/>
            <person name="Goodwin S."/>
            <person name="Spatafora J."/>
            <person name="Crous P."/>
            <person name="Grigoriev I."/>
        </authorList>
    </citation>
    <scope>NUCLEOTIDE SEQUENCE</scope>
    <source>
        <strain evidence="2">CBS 122368</strain>
    </source>
</reference>
<proteinExistence type="predicted"/>
<evidence type="ECO:0000313" key="3">
    <source>
        <dbReference type="Proteomes" id="UP000800094"/>
    </source>
</evidence>
<dbReference type="PANTHER" id="PTHR42085">
    <property type="entry name" value="F-BOX DOMAIN-CONTAINING PROTEIN"/>
    <property type="match status" value="1"/>
</dbReference>
<dbReference type="EMBL" id="ML987202">
    <property type="protein sequence ID" value="KAF2244797.1"/>
    <property type="molecule type" value="Genomic_DNA"/>
</dbReference>
<evidence type="ECO:0000259" key="1">
    <source>
        <dbReference type="Pfam" id="PF20150"/>
    </source>
</evidence>
<accession>A0A6A6I3G7</accession>
<organism evidence="2 3">
    <name type="scientific">Trematosphaeria pertusa</name>
    <dbReference type="NCBI Taxonomy" id="390896"/>
    <lineage>
        <taxon>Eukaryota</taxon>
        <taxon>Fungi</taxon>
        <taxon>Dikarya</taxon>
        <taxon>Ascomycota</taxon>
        <taxon>Pezizomycotina</taxon>
        <taxon>Dothideomycetes</taxon>
        <taxon>Pleosporomycetidae</taxon>
        <taxon>Pleosporales</taxon>
        <taxon>Massarineae</taxon>
        <taxon>Trematosphaeriaceae</taxon>
        <taxon>Trematosphaeria</taxon>
    </lineage>
</organism>
<dbReference type="InterPro" id="IPR045518">
    <property type="entry name" value="2EXR"/>
</dbReference>
<keyword evidence="3" id="KW-1185">Reference proteome</keyword>